<dbReference type="RefSeq" id="XP_025834771.1">
    <property type="nucleotide sequence ID" value="XM_025978986.1"/>
</dbReference>
<evidence type="ECO:0000313" key="4">
    <source>
        <dbReference type="RefSeq" id="XP_025834771.1"/>
    </source>
</evidence>
<dbReference type="OrthoDB" id="10043417at2759"/>
<feature type="signal peptide" evidence="1">
    <location>
        <begin position="1"/>
        <end position="19"/>
    </location>
</feature>
<dbReference type="AlphaFoldDB" id="A0A7F5RFM4"/>
<accession>A0A7F5RFM4</accession>
<dbReference type="InterPro" id="IPR001507">
    <property type="entry name" value="ZP_dom"/>
</dbReference>
<dbReference type="PANTHER" id="PTHR46560">
    <property type="entry name" value="CYPHER, ISOFORM B"/>
    <property type="match status" value="1"/>
</dbReference>
<dbReference type="Proteomes" id="UP000192223">
    <property type="component" value="Unplaced"/>
</dbReference>
<feature type="chain" id="PRO_5028828227" evidence="1">
    <location>
        <begin position="20"/>
        <end position="139"/>
    </location>
</feature>
<evidence type="ECO:0000313" key="3">
    <source>
        <dbReference type="Proteomes" id="UP000192223"/>
    </source>
</evidence>
<keyword evidence="3" id="KW-1185">Reference proteome</keyword>
<dbReference type="Pfam" id="PF25057">
    <property type="entry name" value="CUT_N"/>
    <property type="match status" value="1"/>
</dbReference>
<protein>
    <submittedName>
        <fullName evidence="4">Uncharacterized protein LOC112905824</fullName>
    </submittedName>
</protein>
<keyword evidence="1" id="KW-0732">Signal</keyword>
<organism evidence="3 4">
    <name type="scientific">Agrilus planipennis</name>
    <name type="common">Emerald ash borer</name>
    <name type="synonym">Agrilus marcopoli</name>
    <dbReference type="NCBI Taxonomy" id="224129"/>
    <lineage>
        <taxon>Eukaryota</taxon>
        <taxon>Metazoa</taxon>
        <taxon>Ecdysozoa</taxon>
        <taxon>Arthropoda</taxon>
        <taxon>Hexapoda</taxon>
        <taxon>Insecta</taxon>
        <taxon>Pterygota</taxon>
        <taxon>Neoptera</taxon>
        <taxon>Endopterygota</taxon>
        <taxon>Coleoptera</taxon>
        <taxon>Polyphaga</taxon>
        <taxon>Elateriformia</taxon>
        <taxon>Buprestoidea</taxon>
        <taxon>Buprestidae</taxon>
        <taxon>Agrilinae</taxon>
        <taxon>Agrilus</taxon>
    </lineage>
</organism>
<evidence type="ECO:0000259" key="2">
    <source>
        <dbReference type="PROSITE" id="PS51034"/>
    </source>
</evidence>
<reference evidence="4" key="1">
    <citation type="submission" date="2025-08" db="UniProtKB">
        <authorList>
            <consortium name="RefSeq"/>
        </authorList>
    </citation>
    <scope>IDENTIFICATION</scope>
    <source>
        <tissue evidence="4">Entire body</tissue>
    </source>
</reference>
<dbReference type="PANTHER" id="PTHR46560:SF7">
    <property type="entry name" value="RE59626P"/>
    <property type="match status" value="1"/>
</dbReference>
<dbReference type="GeneID" id="112905824"/>
<evidence type="ECO:0000256" key="1">
    <source>
        <dbReference type="SAM" id="SignalP"/>
    </source>
</evidence>
<proteinExistence type="predicted"/>
<dbReference type="InParanoid" id="A0A7F5RFM4"/>
<dbReference type="KEGG" id="apln:112905824"/>
<feature type="domain" description="ZP" evidence="2">
    <location>
        <begin position="33"/>
        <end position="139"/>
    </location>
</feature>
<name>A0A7F5RFM4_AGRPL</name>
<dbReference type="InterPro" id="IPR056953">
    <property type="entry name" value="CUT_N"/>
</dbReference>
<gene>
    <name evidence="4" type="primary">LOC112905824</name>
</gene>
<sequence>MMKLTHIFAFIFVFGAISSMNEENAINFKLSLNCSNELMRISIKPTQEFHGFIYTKGNFKNKEKKCFVDAEKHPKNKTYELEIPVHDCKTKKSGKLFSNTVIVQHDRDFITSKDVAFKLICDLQKKHTLNLKTKLKNGT</sequence>
<dbReference type="PROSITE" id="PS51034">
    <property type="entry name" value="ZP_2"/>
    <property type="match status" value="1"/>
</dbReference>